<evidence type="ECO:0000313" key="3">
    <source>
        <dbReference type="EMBL" id="KJH72833.1"/>
    </source>
</evidence>
<organism evidence="3 4">
    <name type="scientific">Aliterella atlantica CENA595</name>
    <dbReference type="NCBI Taxonomy" id="1618023"/>
    <lineage>
        <taxon>Bacteria</taxon>
        <taxon>Bacillati</taxon>
        <taxon>Cyanobacteriota</taxon>
        <taxon>Cyanophyceae</taxon>
        <taxon>Chroococcidiopsidales</taxon>
        <taxon>Aliterellaceae</taxon>
        <taxon>Aliterella</taxon>
    </lineage>
</organism>
<reference evidence="3 4" key="1">
    <citation type="submission" date="2015-02" db="EMBL/GenBank/DDBJ databases">
        <title>Draft genome of a novel marine cyanobacterium (Chroococcales) isolated from South Atlantic Ocean.</title>
        <authorList>
            <person name="Rigonato J."/>
            <person name="Alvarenga D.O."/>
            <person name="Branco L.H."/>
            <person name="Varani A.M."/>
            <person name="Brandini F.P."/>
            <person name="Fiore M.F."/>
        </authorList>
    </citation>
    <scope>NUCLEOTIDE SEQUENCE [LARGE SCALE GENOMIC DNA]</scope>
    <source>
        <strain evidence="3 4">CENA595</strain>
    </source>
</reference>
<dbReference type="InterPro" id="IPR008538">
    <property type="entry name" value="Uma2"/>
</dbReference>
<dbReference type="SUPFAM" id="SSF52980">
    <property type="entry name" value="Restriction endonuclease-like"/>
    <property type="match status" value="1"/>
</dbReference>
<sequence>MLQYDPLQYLPSATELPDSDDTPVDNEFQELIPGLLRSILALLWKDRQDWFFAIDMGIYYSYTPGVRPTPIVPDGFLSIGVPRRRNNKGRLSYVLWEENNIVPLIVFEVVSQTYGGEYDTKIAKYTQLGAPYYIIYNPDYSRRDKHEVLEVYRLVDGVYVRQPGDPVWIPEIELAIGTGQGNYQGWNRQWLYWYDRQGNRYPSLEERTEAALQQAEAAQQQAEAAQQQAEAAQQQANQAEQDLQSLRAKLRAQGIDPDTL</sequence>
<dbReference type="InterPro" id="IPR012296">
    <property type="entry name" value="Nuclease_put_TT1808"/>
</dbReference>
<feature type="domain" description="Putative restriction endonuclease" evidence="2">
    <location>
        <begin position="37"/>
        <end position="174"/>
    </location>
</feature>
<gene>
    <name evidence="3" type="ORF">UH38_04585</name>
</gene>
<name>A0A0D8ZVN1_9CYAN</name>
<dbReference type="Gene3D" id="3.90.1570.10">
    <property type="entry name" value="tt1808, chain A"/>
    <property type="match status" value="1"/>
</dbReference>
<dbReference type="InterPro" id="IPR011335">
    <property type="entry name" value="Restrct_endonuc-II-like"/>
</dbReference>
<dbReference type="AlphaFoldDB" id="A0A0D8ZVN1"/>
<keyword evidence="4" id="KW-1185">Reference proteome</keyword>
<dbReference type="PANTHER" id="PTHR33352">
    <property type="entry name" value="SLR1095 PROTEIN"/>
    <property type="match status" value="1"/>
</dbReference>
<dbReference type="PANTHER" id="PTHR33352:SF3">
    <property type="entry name" value="SLR1612 PROTEIN"/>
    <property type="match status" value="1"/>
</dbReference>
<dbReference type="OrthoDB" id="428258at2"/>
<proteinExistence type="predicted"/>
<dbReference type="Pfam" id="PF05685">
    <property type="entry name" value="Uma2"/>
    <property type="match status" value="1"/>
</dbReference>
<dbReference type="STRING" id="1618023.UH38_04585"/>
<dbReference type="CDD" id="cd06260">
    <property type="entry name" value="DUF820-like"/>
    <property type="match status" value="1"/>
</dbReference>
<evidence type="ECO:0000259" key="2">
    <source>
        <dbReference type="Pfam" id="PF05685"/>
    </source>
</evidence>
<feature type="region of interest" description="Disordered" evidence="1">
    <location>
        <begin position="214"/>
        <end position="241"/>
    </location>
</feature>
<dbReference type="EMBL" id="JYON01000003">
    <property type="protein sequence ID" value="KJH72833.1"/>
    <property type="molecule type" value="Genomic_DNA"/>
</dbReference>
<dbReference type="RefSeq" id="WP_045053448.1">
    <property type="nucleotide sequence ID" value="NZ_CAWMDP010000011.1"/>
</dbReference>
<protein>
    <recommendedName>
        <fullName evidence="2">Putative restriction endonuclease domain-containing protein</fullName>
    </recommendedName>
</protein>
<evidence type="ECO:0000256" key="1">
    <source>
        <dbReference type="SAM" id="MobiDB-lite"/>
    </source>
</evidence>
<accession>A0A0D8ZVN1</accession>
<dbReference type="PATRIC" id="fig|1618023.3.peg.788"/>
<dbReference type="Proteomes" id="UP000032452">
    <property type="component" value="Unassembled WGS sequence"/>
</dbReference>
<evidence type="ECO:0000313" key="4">
    <source>
        <dbReference type="Proteomes" id="UP000032452"/>
    </source>
</evidence>
<comment type="caution">
    <text evidence="3">The sequence shown here is derived from an EMBL/GenBank/DDBJ whole genome shotgun (WGS) entry which is preliminary data.</text>
</comment>